<dbReference type="NCBIfam" id="TIGR00727">
    <property type="entry name" value="ISP4_OPT"/>
    <property type="match status" value="1"/>
</dbReference>
<keyword evidence="5" id="KW-0571">Peptide transport</keyword>
<evidence type="ECO:0000256" key="2">
    <source>
        <dbReference type="ARBA" id="ARBA00008807"/>
    </source>
</evidence>
<evidence type="ECO:0000256" key="6">
    <source>
        <dbReference type="ARBA" id="ARBA00022927"/>
    </source>
</evidence>
<keyword evidence="3" id="KW-0813">Transport</keyword>
<dbReference type="GO" id="GO:0016020">
    <property type="term" value="C:membrane"/>
    <property type="evidence" value="ECO:0007669"/>
    <property type="project" value="UniProtKB-SubCell"/>
</dbReference>
<dbReference type="GO" id="GO:0035673">
    <property type="term" value="F:oligopeptide transmembrane transporter activity"/>
    <property type="evidence" value="ECO:0007669"/>
    <property type="project" value="InterPro"/>
</dbReference>
<dbReference type="AlphaFoldDB" id="A0A1Q3AEG6"/>
<proteinExistence type="inferred from homology"/>
<dbReference type="InterPro" id="IPR004648">
    <property type="entry name" value="Oligpept_transpt"/>
</dbReference>
<evidence type="ECO:0000256" key="7">
    <source>
        <dbReference type="ARBA" id="ARBA00022989"/>
    </source>
</evidence>
<keyword evidence="4 9" id="KW-0812">Transmembrane</keyword>
<feature type="transmembrane region" description="Helical" evidence="9">
    <location>
        <begin position="181"/>
        <end position="202"/>
    </location>
</feature>
<dbReference type="EMBL" id="BDGX01000037">
    <property type="protein sequence ID" value="GAV54072.1"/>
    <property type="molecule type" value="Genomic_DNA"/>
</dbReference>
<evidence type="ECO:0000256" key="3">
    <source>
        <dbReference type="ARBA" id="ARBA00022448"/>
    </source>
</evidence>
<dbReference type="SUPFAM" id="SSF81338">
    <property type="entry name" value="Aquaporin-like"/>
    <property type="match status" value="1"/>
</dbReference>
<feature type="transmembrane region" description="Helical" evidence="9">
    <location>
        <begin position="331"/>
        <end position="350"/>
    </location>
</feature>
<feature type="transmembrane region" description="Helical" evidence="9">
    <location>
        <begin position="256"/>
        <end position="277"/>
    </location>
</feature>
<accession>A0A1Q3AEG6</accession>
<dbReference type="InterPro" id="IPR004813">
    <property type="entry name" value="OPT"/>
</dbReference>
<dbReference type="OrthoDB" id="9986677at2759"/>
<comment type="similarity">
    <text evidence="2">Belongs to the oligopeptide OPT transporter family.</text>
</comment>
<keyword evidence="6" id="KW-0653">Protein transport</keyword>
<dbReference type="Pfam" id="PF03169">
    <property type="entry name" value="OPT"/>
    <property type="match status" value="1"/>
</dbReference>
<evidence type="ECO:0000256" key="4">
    <source>
        <dbReference type="ARBA" id="ARBA00022692"/>
    </source>
</evidence>
<evidence type="ECO:0008006" key="12">
    <source>
        <dbReference type="Google" id="ProtNLM"/>
    </source>
</evidence>
<evidence type="ECO:0000256" key="5">
    <source>
        <dbReference type="ARBA" id="ARBA00022856"/>
    </source>
</evidence>
<keyword evidence="8 9" id="KW-0472">Membrane</keyword>
<evidence type="ECO:0000313" key="10">
    <source>
        <dbReference type="EMBL" id="GAV54072.1"/>
    </source>
</evidence>
<feature type="transmembrane region" description="Helical" evidence="9">
    <location>
        <begin position="807"/>
        <end position="830"/>
    </location>
</feature>
<feature type="transmembrane region" description="Helical" evidence="9">
    <location>
        <begin position="731"/>
        <end position="749"/>
    </location>
</feature>
<name>A0A1Q3AEG6_ZYGRO</name>
<organism evidence="10 11">
    <name type="scientific">Zygosaccharomyces rouxii</name>
    <dbReference type="NCBI Taxonomy" id="4956"/>
    <lineage>
        <taxon>Eukaryota</taxon>
        <taxon>Fungi</taxon>
        <taxon>Dikarya</taxon>
        <taxon>Ascomycota</taxon>
        <taxon>Saccharomycotina</taxon>
        <taxon>Saccharomycetes</taxon>
        <taxon>Saccharomycetales</taxon>
        <taxon>Saccharomycetaceae</taxon>
        <taxon>Zygosaccharomyces</taxon>
    </lineage>
</organism>
<dbReference type="GO" id="GO:0015031">
    <property type="term" value="P:protein transport"/>
    <property type="evidence" value="ECO:0007669"/>
    <property type="project" value="UniProtKB-KW"/>
</dbReference>
<feature type="transmembrane region" description="Helical" evidence="9">
    <location>
        <begin position="151"/>
        <end position="169"/>
    </location>
</feature>
<dbReference type="Proteomes" id="UP000187013">
    <property type="component" value="Unassembled WGS sequence"/>
</dbReference>
<gene>
    <name evidence="10" type="ORF">ZYGR_0AK05740</name>
</gene>
<sequence length="875" mass="100927">MEEDKLDDSKTDYKVNYRAYDESEDSSSENFSDEQLGFLLDKLNYDRTLENIPPELEYLASRIQKLDPHEARRILLRGVEYHKDDPNIPVHEYAEFERLSSIEPGKLTSADLFTLKVLAGLLEFHSPYQEVRATVDPRDDPSMPVETFRSYFIAIIWTIVGSGFNEFFFHRLVSIQLKTSVVQMFVFPMGNLWAKFMPYWSFPVWKGKRIHINFPQPWNAKEQMFATLLFAIGMGAFMMHYNILTNKYYYHESIGFGYQFFMSVGVQFMGLGFAGALRKFVIYPSRAIWPTQLQTMALNKALFSQRPNSGADSPPITFKQRLRDWKNPQTFFFYCAAFIFLYQWLPSYLFQALSTFNWMTWIKPNNFNLAMITGSVSGLGFNPITTFDWNVINYYNCLTTPFFSYAQQLAGGVLAAFVIIAVFWSNNFHSQYLPMFSQSLFTNKGTKYKVTEIIDGTHKLDWKKYQSYSPPYYSAGNVVTYATEIFTYPFMIAYSFFSESTILWAATKDVFHSILSLFQISTWKNMFNTEAHALDDYEDAHSKMMRAYKEVPDWWYYLVLLLSIVVSIITIEAYHTETPIWALFMTIGVSIVFLIPVTILEATTAVKLGLNVLTEVLSGYALPGNPQAMMVIKAFGYNIDGQADSYVSNLKLGHYAKIPPIALFRGQLAMVLIQIFVRLGVLNWSIYNLKDYCQPNQSAKFTCPDTISYYNASVIWGTIGPKRIFEGVYPIMKWCWLIGALVGVFMGTWKRFLPRYWPTWLNPLAFLGGMQNCSPPYGLAYMIPGAIANFYSQGYLRRYKVQLWEKYNYVLSAGFTAGLVFSSIIIFFAVQYKDKSIHWWGNDVMNYGLDGKGPPMKNISLTSRGYFGPEYGHFP</sequence>
<keyword evidence="7 9" id="KW-1133">Transmembrane helix</keyword>
<comment type="subcellular location">
    <subcellularLocation>
        <location evidence="1">Membrane</location>
        <topology evidence="1">Multi-pass membrane protein</topology>
    </subcellularLocation>
</comment>
<comment type="caution">
    <text evidence="10">The sequence shown here is derived from an EMBL/GenBank/DDBJ whole genome shotgun (WGS) entry which is preliminary data.</text>
</comment>
<feature type="transmembrane region" description="Helical" evidence="9">
    <location>
        <begin position="223"/>
        <end position="244"/>
    </location>
</feature>
<dbReference type="NCBIfam" id="TIGR00728">
    <property type="entry name" value="OPT_sfam"/>
    <property type="match status" value="1"/>
</dbReference>
<feature type="transmembrane region" description="Helical" evidence="9">
    <location>
        <begin position="554"/>
        <end position="574"/>
    </location>
</feature>
<feature type="transmembrane region" description="Helical" evidence="9">
    <location>
        <begin position="405"/>
        <end position="425"/>
    </location>
</feature>
<feature type="transmembrane region" description="Helical" evidence="9">
    <location>
        <begin position="580"/>
        <end position="600"/>
    </location>
</feature>
<evidence type="ECO:0000256" key="8">
    <source>
        <dbReference type="ARBA" id="ARBA00023136"/>
    </source>
</evidence>
<dbReference type="InterPro" id="IPR023271">
    <property type="entry name" value="Aquaporin-like"/>
</dbReference>
<evidence type="ECO:0000256" key="9">
    <source>
        <dbReference type="SAM" id="Phobius"/>
    </source>
</evidence>
<evidence type="ECO:0000313" key="11">
    <source>
        <dbReference type="Proteomes" id="UP000187013"/>
    </source>
</evidence>
<evidence type="ECO:0000256" key="1">
    <source>
        <dbReference type="ARBA" id="ARBA00004141"/>
    </source>
</evidence>
<protein>
    <recommendedName>
        <fullName evidence="12">OPT family small oligopeptide transporter</fullName>
    </recommendedName>
</protein>
<reference evidence="10 11" key="1">
    <citation type="submission" date="2016-08" db="EMBL/GenBank/DDBJ databases">
        <title>Draft genome sequence of allopolyploid Zygosaccharomyces rouxii.</title>
        <authorList>
            <person name="Watanabe J."/>
            <person name="Uehara K."/>
            <person name="Mogi Y."/>
            <person name="Tsukioka Y."/>
        </authorList>
    </citation>
    <scope>NUCLEOTIDE SEQUENCE [LARGE SCALE GENOMIC DNA]</scope>
    <source>
        <strain evidence="10 11">NBRC 110957</strain>
    </source>
</reference>
<dbReference type="PANTHER" id="PTHR22601">
    <property type="entry name" value="ISP4 LIKE PROTEIN"/>
    <property type="match status" value="1"/>
</dbReference>